<dbReference type="NCBIfam" id="NF045706">
    <property type="entry name" value="PhFuoseLconase"/>
    <property type="match status" value="1"/>
</dbReference>
<protein>
    <recommendedName>
        <fullName evidence="8">Phosphotriesterase-related protein</fullName>
    </recommendedName>
</protein>
<feature type="binding site" description="via carbamate group" evidence="4">
    <location>
        <position position="159"/>
    </location>
    <ligand>
        <name>Zn(2+)</name>
        <dbReference type="ChEBI" id="CHEBI:29105"/>
        <label>2</label>
    </ligand>
</feature>
<gene>
    <name evidence="6" type="ordered locus">MBIO_0658</name>
</gene>
<evidence type="ECO:0000256" key="4">
    <source>
        <dbReference type="PIRSR" id="PIRSR601559-51"/>
    </source>
</evidence>
<feature type="binding site" description="via carbamate group" evidence="4">
    <location>
        <position position="159"/>
    </location>
    <ligand>
        <name>Zn(2+)</name>
        <dbReference type="ChEBI" id="CHEBI:29105"/>
        <label>1</label>
    </ligand>
</feature>
<feature type="binding site" evidence="4">
    <location>
        <position position="31"/>
    </location>
    <ligand>
        <name>Zn(2+)</name>
        <dbReference type="ChEBI" id="CHEBI:29105"/>
        <label>1</label>
    </ligand>
</feature>
<dbReference type="InterPro" id="IPR001559">
    <property type="entry name" value="Phosphotriesterase"/>
</dbReference>
<keyword evidence="7" id="KW-1185">Reference proteome</keyword>
<keyword evidence="1 4" id="KW-0479">Metal-binding</keyword>
<dbReference type="Gene3D" id="3.20.20.140">
    <property type="entry name" value="Metal-dependent hydrolases"/>
    <property type="match status" value="1"/>
</dbReference>
<dbReference type="GO" id="GO:0016787">
    <property type="term" value="F:hydrolase activity"/>
    <property type="evidence" value="ECO:0007669"/>
    <property type="project" value="UniProtKB-KW"/>
</dbReference>
<dbReference type="eggNOG" id="COG1735">
    <property type="taxonomic scope" value="Bacteria"/>
</dbReference>
<dbReference type="KEGG" id="mfp:MBIO_0658"/>
<dbReference type="Pfam" id="PF02126">
    <property type="entry name" value="PTE"/>
    <property type="match status" value="1"/>
</dbReference>
<dbReference type="PROSITE" id="PS51347">
    <property type="entry name" value="PHOSPHOTRIESTERASE_2"/>
    <property type="match status" value="1"/>
</dbReference>
<dbReference type="AlphaFoldDB" id="C4XFK1"/>
<feature type="binding site" evidence="4">
    <location>
        <position position="33"/>
    </location>
    <ligand>
        <name>Zn(2+)</name>
        <dbReference type="ChEBI" id="CHEBI:29105"/>
        <label>1</label>
    </ligand>
</feature>
<dbReference type="PIRSF" id="PIRSF016839">
    <property type="entry name" value="PhP"/>
    <property type="match status" value="1"/>
</dbReference>
<comment type="cofactor">
    <cofactor evidence="4">
        <name>a divalent metal cation</name>
        <dbReference type="ChEBI" id="CHEBI:60240"/>
    </cofactor>
    <text evidence="4">Binds 2 divalent metal cations per subunit.</text>
</comment>
<evidence type="ECO:0000256" key="1">
    <source>
        <dbReference type="ARBA" id="ARBA00022723"/>
    </source>
</evidence>
<dbReference type="EMBL" id="AP009608">
    <property type="protein sequence ID" value="BAH69923.1"/>
    <property type="molecule type" value="Genomic_DNA"/>
</dbReference>
<evidence type="ECO:0000313" key="7">
    <source>
        <dbReference type="Proteomes" id="UP000006810"/>
    </source>
</evidence>
<keyword evidence="2" id="KW-0378">Hydrolase</keyword>
<dbReference type="InterPro" id="IPR032466">
    <property type="entry name" value="Metal_Hydrolase"/>
</dbReference>
<evidence type="ECO:0000256" key="5">
    <source>
        <dbReference type="PROSITE-ProRule" id="PRU00679"/>
    </source>
</evidence>
<dbReference type="PANTHER" id="PTHR10819:SF3">
    <property type="entry name" value="PHOSPHOTRIESTERASE-RELATED PROTEIN"/>
    <property type="match status" value="1"/>
</dbReference>
<dbReference type="SUPFAM" id="SSF51556">
    <property type="entry name" value="Metallo-dependent hydrolases"/>
    <property type="match status" value="1"/>
</dbReference>
<feature type="binding site" evidence="4">
    <location>
        <position position="192"/>
    </location>
    <ligand>
        <name>Zn(2+)</name>
        <dbReference type="ChEBI" id="CHEBI:29105"/>
        <label>2</label>
    </ligand>
</feature>
<accession>C4XFK1</accession>
<name>C4XFK1_MYCFP</name>
<dbReference type="PATRIC" id="fig|496833.3.peg.249"/>
<dbReference type="InterPro" id="IPR054957">
    <property type="entry name" value="PhFuoseLconase"/>
</dbReference>
<evidence type="ECO:0000256" key="3">
    <source>
        <dbReference type="PIRSR" id="PIRSR601559-50"/>
    </source>
</evidence>
<evidence type="ECO:0000313" key="6">
    <source>
        <dbReference type="EMBL" id="BAH69923.1"/>
    </source>
</evidence>
<evidence type="ECO:0000256" key="2">
    <source>
        <dbReference type="ARBA" id="ARBA00022801"/>
    </source>
</evidence>
<dbReference type="PANTHER" id="PTHR10819">
    <property type="entry name" value="PHOSPHOTRIESTERASE-RELATED"/>
    <property type="match status" value="1"/>
</dbReference>
<sequence length="359" mass="40466">MQKRRFMKKEKFVRTVLGDVPASSIGITDCHDHLIKNGGPEMEEHIDFLMIDVEAAKKELQEFVDHGGKTMVTMDPPNVGRDVFRMMEIANAFKGKANIIMSTGFHKAKFYDKYCSWLANVPTDDIVKMCVAEIEEGMDVYNYNGPVVKRGKAKAGIIKAGTGYAAIDRLELKALEVAARTSITTGCPILVHTQLGTMALEVAQHLIDFGANPRKIQISHLNKNPDPYYYEKVIKDTGVTLCLDGPDRVKYYPDSTLADNIKYLVDQGLQKHITLSLDAGRILYQRNYGLTKGKETFGFSYLFDRFIPLLKKVGVPQDAIDDILINNPREILAFDEPRKYEPSKVSNELKQLKKNLKLD</sequence>
<reference evidence="6 7" key="1">
    <citation type="journal article" date="2009" name="Curr. Microbiol.">
        <title>Molecular cloning and expression of a novel cholinephosphotransferase involved in glycoglycerophospholipid biosynthesis of Mycoplasma fermentans.</title>
        <authorList>
            <person name="Ishida N."/>
            <person name="Irikura D."/>
            <person name="Matsuda K."/>
            <person name="Sato S."/>
            <person name="Asano K."/>
        </authorList>
    </citation>
    <scope>NUCLEOTIDE SEQUENCE [LARGE SCALE GENOMIC DNA]</scope>
    <source>
        <strain evidence="7">ATCC 19989 / NBRC 14854 / NCTC 10117 / PG18</strain>
    </source>
</reference>
<comment type="similarity">
    <text evidence="5">Belongs to the metallo-dependent hydrolases superfamily. Phosphotriesterase family.</text>
</comment>
<dbReference type="Proteomes" id="UP000006810">
    <property type="component" value="Chromosome"/>
</dbReference>
<feature type="binding site" evidence="4">
    <location>
        <position position="220"/>
    </location>
    <ligand>
        <name>Zn(2+)</name>
        <dbReference type="ChEBI" id="CHEBI:29105"/>
        <label>2</label>
    </ligand>
</feature>
<feature type="binding site" evidence="4">
    <location>
        <position position="278"/>
    </location>
    <ligand>
        <name>Zn(2+)</name>
        <dbReference type="ChEBI" id="CHEBI:29105"/>
        <label>1</label>
    </ligand>
</feature>
<feature type="modified residue" description="N6-carboxylysine" evidence="3 5">
    <location>
        <position position="159"/>
    </location>
</feature>
<evidence type="ECO:0008006" key="8">
    <source>
        <dbReference type="Google" id="ProtNLM"/>
    </source>
</evidence>
<organism evidence="6 7">
    <name type="scientific">Mycoplasmopsis fermentans (strain ATCC 19989 / NBRC 14854 / NCTC 10117 / PG18)</name>
    <name type="common">Mycoplasma fermentans</name>
    <dbReference type="NCBI Taxonomy" id="496833"/>
    <lineage>
        <taxon>Bacteria</taxon>
        <taxon>Bacillati</taxon>
        <taxon>Mycoplasmatota</taxon>
        <taxon>Mycoplasmoidales</taxon>
        <taxon>Metamycoplasmataceae</taxon>
        <taxon>Mycoplasmopsis</taxon>
    </lineage>
</organism>
<proteinExistence type="inferred from homology"/>
<dbReference type="GO" id="GO:0008270">
    <property type="term" value="F:zinc ion binding"/>
    <property type="evidence" value="ECO:0007669"/>
    <property type="project" value="InterPro"/>
</dbReference>
<dbReference type="HOGENOM" id="CLU_054760_1_1_14"/>